<protein>
    <recommendedName>
        <fullName evidence="4">Flagellar FliJ protein</fullName>
    </recommendedName>
</protein>
<reference evidence="2 3" key="1">
    <citation type="submission" date="2019-10" db="EMBL/GenBank/DDBJ databases">
        <title>Cognatihalovulum marinum gen. nov. sp. nov., a new member of the family Rhodobacteraceae isolated from deep seawater of the Northwest Indian Ocean.</title>
        <authorList>
            <person name="Ruan C."/>
            <person name="Wang J."/>
            <person name="Zheng X."/>
            <person name="Song L."/>
            <person name="Zhu Y."/>
            <person name="Huang Y."/>
            <person name="Lu Z."/>
            <person name="Du W."/>
            <person name="Huang L."/>
            <person name="Dai X."/>
        </authorList>
    </citation>
    <scope>NUCLEOTIDE SEQUENCE [LARGE SCALE GENOMIC DNA]</scope>
    <source>
        <strain evidence="2 3">2CG4</strain>
    </source>
</reference>
<name>A0A6L5Z6W2_9RHOB</name>
<dbReference type="RefSeq" id="WP_154449229.1">
    <property type="nucleotide sequence ID" value="NZ_WIND01000026.1"/>
</dbReference>
<comment type="caution">
    <text evidence="2">The sequence shown here is derived from an EMBL/GenBank/DDBJ whole genome shotgun (WGS) entry which is preliminary data.</text>
</comment>
<dbReference type="AlphaFoldDB" id="A0A6L5Z6W2"/>
<proteinExistence type="predicted"/>
<gene>
    <name evidence="2" type="ORF">GE300_19700</name>
</gene>
<accession>A0A6L5Z6W2</accession>
<dbReference type="EMBL" id="WIND01000026">
    <property type="protein sequence ID" value="MSU91804.1"/>
    <property type="molecule type" value="Genomic_DNA"/>
</dbReference>
<evidence type="ECO:0000313" key="2">
    <source>
        <dbReference type="EMBL" id="MSU91804.1"/>
    </source>
</evidence>
<evidence type="ECO:0000313" key="3">
    <source>
        <dbReference type="Proteomes" id="UP000474957"/>
    </source>
</evidence>
<evidence type="ECO:0008006" key="4">
    <source>
        <dbReference type="Google" id="ProtNLM"/>
    </source>
</evidence>
<organism evidence="2 3">
    <name type="scientific">Halovulum marinum</name>
    <dbReference type="NCBI Taxonomy" id="2662447"/>
    <lineage>
        <taxon>Bacteria</taxon>
        <taxon>Pseudomonadati</taxon>
        <taxon>Pseudomonadota</taxon>
        <taxon>Alphaproteobacteria</taxon>
        <taxon>Rhodobacterales</taxon>
        <taxon>Paracoccaceae</taxon>
        <taxon>Halovulum</taxon>
    </lineage>
</organism>
<sequence>MTPEAIARLQHLATLRRRKAEADLAAALARRNAVAAEEAALRRPAETLPAHGACDPGLLTAVASREQWRHARHAVLARSLQTAEARLGPARQDLAVAHGRALALDDIADKLDRRRVQERQRRLDDAPPASRPRPGP</sequence>
<keyword evidence="3" id="KW-1185">Reference proteome</keyword>
<feature type="region of interest" description="Disordered" evidence="1">
    <location>
        <begin position="113"/>
        <end position="136"/>
    </location>
</feature>
<feature type="compositionally biased region" description="Basic and acidic residues" evidence="1">
    <location>
        <begin position="113"/>
        <end position="125"/>
    </location>
</feature>
<evidence type="ECO:0000256" key="1">
    <source>
        <dbReference type="SAM" id="MobiDB-lite"/>
    </source>
</evidence>
<dbReference type="Proteomes" id="UP000474957">
    <property type="component" value="Unassembled WGS sequence"/>
</dbReference>